<organism evidence="1 2">
    <name type="scientific">Nostoc sphaeroides CCNUC1</name>
    <dbReference type="NCBI Taxonomy" id="2653204"/>
    <lineage>
        <taxon>Bacteria</taxon>
        <taxon>Bacillati</taxon>
        <taxon>Cyanobacteriota</taxon>
        <taxon>Cyanophyceae</taxon>
        <taxon>Nostocales</taxon>
        <taxon>Nostocaceae</taxon>
        <taxon>Nostoc</taxon>
    </lineage>
</organism>
<evidence type="ECO:0000313" key="2">
    <source>
        <dbReference type="Proteomes" id="UP000326678"/>
    </source>
</evidence>
<accession>A0A5P8WBM9</accession>
<dbReference type="EMBL" id="CP045227">
    <property type="protein sequence ID" value="QFS49961.1"/>
    <property type="molecule type" value="Genomic_DNA"/>
</dbReference>
<reference evidence="1 2" key="1">
    <citation type="submission" date="2019-10" db="EMBL/GenBank/DDBJ databases">
        <title>Genomic and transcriptomic insights into the perfect genentic adaptation of a filamentous nitrogen-fixing cyanobacterium to rice fields.</title>
        <authorList>
            <person name="Chen Z."/>
        </authorList>
    </citation>
    <scope>NUCLEOTIDE SEQUENCE [LARGE SCALE GENOMIC DNA]</scope>
    <source>
        <strain evidence="1">CCNUC1</strain>
    </source>
</reference>
<keyword evidence="2" id="KW-1185">Reference proteome</keyword>
<sequence>MKQNLKYRYIELGTGDWGLGIEKKIKIKSHLLNSKTS</sequence>
<evidence type="ECO:0000313" key="1">
    <source>
        <dbReference type="EMBL" id="QFS49961.1"/>
    </source>
</evidence>
<protein>
    <submittedName>
        <fullName evidence="1">Uncharacterized protein</fullName>
    </submittedName>
</protein>
<gene>
    <name evidence="1" type="ORF">GXM_07455</name>
</gene>
<name>A0A5P8WBM9_9NOSO</name>
<dbReference type="Proteomes" id="UP000326678">
    <property type="component" value="Chromosome Gxm2"/>
</dbReference>
<dbReference type="AlphaFoldDB" id="A0A5P8WBM9"/>
<dbReference type="KEGG" id="nsh:GXM_07455"/>
<proteinExistence type="predicted"/>